<keyword evidence="1" id="KW-0934">Plastid</keyword>
<evidence type="ECO:0000313" key="1">
    <source>
        <dbReference type="EMBL" id="QOU10679.1"/>
    </source>
</evidence>
<dbReference type="EMBL" id="MN935478">
    <property type="protein sequence ID" value="QOU10679.1"/>
    <property type="molecule type" value="Genomic_DNA"/>
</dbReference>
<name>A0A7S6PV49_9STRA</name>
<reference evidence="1" key="1">
    <citation type="journal article" date="2020" name="Front. Plant Sci.">
        <title>Comparative Plastid Genomics of Non-Photosynthetic Chrysophytes: Genome Reduction and Compaction.</title>
        <authorList>
            <person name="Kim J.I."/>
            <person name="Jeong M."/>
            <person name="Archibald J.M."/>
            <person name="Shin W."/>
        </authorList>
    </citation>
    <scope>NUCLEOTIDE SEQUENCE</scope>
    <source>
        <strain evidence="1">Yongseonkyo072317C3</strain>
    </source>
</reference>
<geneLocation type="plastid" evidence="1"/>
<organism evidence="1">
    <name type="scientific">Poteriospumella lacustris</name>
    <dbReference type="NCBI Taxonomy" id="1117027"/>
    <lineage>
        <taxon>Eukaryota</taxon>
        <taxon>Sar</taxon>
        <taxon>Stramenopiles</taxon>
        <taxon>Ochrophyta</taxon>
        <taxon>Chrysophyceae</taxon>
        <taxon>Chromulinales</taxon>
        <taxon>Dinobryaceae</taxon>
        <taxon>Poteriospumella</taxon>
    </lineage>
</organism>
<dbReference type="GO" id="GO:0005840">
    <property type="term" value="C:ribosome"/>
    <property type="evidence" value="ECO:0007669"/>
    <property type="project" value="UniProtKB-KW"/>
</dbReference>
<protein>
    <submittedName>
        <fullName evidence="1">Ribosomal protein L29</fullName>
    </submittedName>
</protein>
<keyword evidence="1" id="KW-0689">Ribosomal protein</keyword>
<sequence length="84" mass="9496">MTKLPKFNDVASITSLEDIEKKIFLLQTCLFGLKMGLSTSIPGETDILVDLTGSSQKKPHHIIFLKRRLAHLKFQKSILTKQKS</sequence>
<gene>
    <name evidence="1" type="primary">rpl29</name>
    <name evidence="1" type="ORF">PoterioPt_p044</name>
</gene>
<proteinExistence type="predicted"/>
<keyword evidence="1" id="KW-0687">Ribonucleoprotein</keyword>
<accession>A0A7S6PV49</accession>
<dbReference type="AlphaFoldDB" id="A0A7S6PV49"/>